<proteinExistence type="inferred from homology"/>
<dbReference type="EMBL" id="CP021056">
    <property type="protein sequence ID" value="QXE24511.1"/>
    <property type="molecule type" value="Genomic_DNA"/>
</dbReference>
<reference evidence="3" key="1">
    <citation type="submission" date="2017-04" db="EMBL/GenBank/DDBJ databases">
        <title>Genome deletions in a multicellular cyanobacterial endosymbiont for morphological adaptation in marine diatoms.</title>
        <authorList>
            <person name="Wang Y."/>
            <person name="Gao H."/>
            <person name="Li R."/>
            <person name="Xu X."/>
        </authorList>
    </citation>
    <scope>NUCLEOTIDE SEQUENCE</scope>
    <source>
        <strain evidence="3">FACHB 800</strain>
    </source>
</reference>
<dbReference type="InterPro" id="IPR035093">
    <property type="entry name" value="RelE/ParE_toxin_dom_sf"/>
</dbReference>
<evidence type="ECO:0000313" key="3">
    <source>
        <dbReference type="EMBL" id="QXE24511.1"/>
    </source>
</evidence>
<name>A0A975Y5R5_9NOST</name>
<dbReference type="Gene3D" id="3.30.2310.20">
    <property type="entry name" value="RelE-like"/>
    <property type="match status" value="1"/>
</dbReference>
<gene>
    <name evidence="3" type="ORF">B6N60_03216</name>
</gene>
<comment type="similarity">
    <text evidence="1">Belongs to the RelE toxin family.</text>
</comment>
<dbReference type="Proteomes" id="UP000683511">
    <property type="component" value="Chromosome"/>
</dbReference>
<keyword evidence="4" id="KW-1185">Reference proteome</keyword>
<evidence type="ECO:0000256" key="1">
    <source>
        <dbReference type="ARBA" id="ARBA00006226"/>
    </source>
</evidence>
<dbReference type="RefSeq" id="WP_190601371.1">
    <property type="nucleotide sequence ID" value="NZ_CP021056.1"/>
</dbReference>
<dbReference type="InterPro" id="IPR007712">
    <property type="entry name" value="RelE/ParE_toxin"/>
</dbReference>
<organism evidence="3 4">
    <name type="scientific">Richelia sinica FACHB-800</name>
    <dbReference type="NCBI Taxonomy" id="1357546"/>
    <lineage>
        <taxon>Bacteria</taxon>
        <taxon>Bacillati</taxon>
        <taxon>Cyanobacteriota</taxon>
        <taxon>Cyanophyceae</taxon>
        <taxon>Nostocales</taxon>
        <taxon>Nostocaceae</taxon>
        <taxon>Richelia</taxon>
    </lineage>
</organism>
<protein>
    <submittedName>
        <fullName evidence="3">Plasmid stabilization system protein, RelE/ParE family</fullName>
    </submittedName>
</protein>
<accession>A0A975Y5R5</accession>
<dbReference type="KEGG" id="rsin:B6N60_03216"/>
<dbReference type="AlphaFoldDB" id="A0A975Y5R5"/>
<keyword evidence="2" id="KW-1277">Toxin-antitoxin system</keyword>
<dbReference type="PANTHER" id="PTHR33755:SF6">
    <property type="entry name" value="PLASMID STABILIZATION SYSTEM PROTEIN"/>
    <property type="match status" value="1"/>
</dbReference>
<dbReference type="PANTHER" id="PTHR33755">
    <property type="entry name" value="TOXIN PARE1-RELATED"/>
    <property type="match status" value="1"/>
</dbReference>
<dbReference type="InterPro" id="IPR051803">
    <property type="entry name" value="TA_system_RelE-like_toxin"/>
</dbReference>
<sequence length="100" mass="11626">MNRYVINILASRDLNEIAEYFSHNNLEAGEKFFQEFNRKCQQLVSFPNSGKSYSGIRADLRGLPLEGYIIFYRVLDDGIEILRVVSGRRNLPSVFDDYEL</sequence>
<evidence type="ECO:0000313" key="4">
    <source>
        <dbReference type="Proteomes" id="UP000683511"/>
    </source>
</evidence>
<dbReference type="Pfam" id="PF05016">
    <property type="entry name" value="ParE_toxin"/>
    <property type="match status" value="1"/>
</dbReference>
<evidence type="ECO:0000256" key="2">
    <source>
        <dbReference type="ARBA" id="ARBA00022649"/>
    </source>
</evidence>